<sequence length="152" mass="17055">MAKDTFQKMKPILANRIISMKTKITVNKETEKTRSSGYVVYQKNDEDIMVGKRVNELILKEANLERSLVEIIRNRVTNKSRTRHALGTLREFSHVCEKNAYYGMGQGTHQQDLQGDVGGTVNSVSALRSAATLLSRIRAPLPTPRPTEGLKV</sequence>
<gene>
    <name evidence="1" type="ORF">PoB_006227000</name>
</gene>
<dbReference type="Proteomes" id="UP000735302">
    <property type="component" value="Unassembled WGS sequence"/>
</dbReference>
<protein>
    <submittedName>
        <fullName evidence="1">Uncharacterized protein</fullName>
    </submittedName>
</protein>
<proteinExistence type="predicted"/>
<evidence type="ECO:0000313" key="1">
    <source>
        <dbReference type="EMBL" id="GFO35765.1"/>
    </source>
</evidence>
<reference evidence="1 2" key="1">
    <citation type="journal article" date="2021" name="Elife">
        <title>Chloroplast acquisition without the gene transfer in kleptoplastic sea slugs, Plakobranchus ocellatus.</title>
        <authorList>
            <person name="Maeda T."/>
            <person name="Takahashi S."/>
            <person name="Yoshida T."/>
            <person name="Shimamura S."/>
            <person name="Takaki Y."/>
            <person name="Nagai Y."/>
            <person name="Toyoda A."/>
            <person name="Suzuki Y."/>
            <person name="Arimoto A."/>
            <person name="Ishii H."/>
            <person name="Satoh N."/>
            <person name="Nishiyama T."/>
            <person name="Hasebe M."/>
            <person name="Maruyama T."/>
            <person name="Minagawa J."/>
            <person name="Obokata J."/>
            <person name="Shigenobu S."/>
        </authorList>
    </citation>
    <scope>NUCLEOTIDE SEQUENCE [LARGE SCALE GENOMIC DNA]</scope>
</reference>
<accession>A0AAV4CVD1</accession>
<name>A0AAV4CVD1_9GAST</name>
<keyword evidence="2" id="KW-1185">Reference proteome</keyword>
<dbReference type="AlphaFoldDB" id="A0AAV4CVD1"/>
<dbReference type="EMBL" id="BLXT01007004">
    <property type="protein sequence ID" value="GFO35765.1"/>
    <property type="molecule type" value="Genomic_DNA"/>
</dbReference>
<comment type="caution">
    <text evidence="1">The sequence shown here is derived from an EMBL/GenBank/DDBJ whole genome shotgun (WGS) entry which is preliminary data.</text>
</comment>
<evidence type="ECO:0000313" key="2">
    <source>
        <dbReference type="Proteomes" id="UP000735302"/>
    </source>
</evidence>
<organism evidence="1 2">
    <name type="scientific">Plakobranchus ocellatus</name>
    <dbReference type="NCBI Taxonomy" id="259542"/>
    <lineage>
        <taxon>Eukaryota</taxon>
        <taxon>Metazoa</taxon>
        <taxon>Spiralia</taxon>
        <taxon>Lophotrochozoa</taxon>
        <taxon>Mollusca</taxon>
        <taxon>Gastropoda</taxon>
        <taxon>Heterobranchia</taxon>
        <taxon>Euthyneura</taxon>
        <taxon>Panpulmonata</taxon>
        <taxon>Sacoglossa</taxon>
        <taxon>Placobranchoidea</taxon>
        <taxon>Plakobranchidae</taxon>
        <taxon>Plakobranchus</taxon>
    </lineage>
</organism>